<accession>A0A2A8LI61</accession>
<name>A0A2A8LI61_BACCE</name>
<protein>
    <submittedName>
        <fullName evidence="2">Uncharacterized protein</fullName>
    </submittedName>
</protein>
<dbReference type="EMBL" id="NTZF01000034">
    <property type="protein sequence ID" value="PES90533.1"/>
    <property type="molecule type" value="Genomic_DNA"/>
</dbReference>
<dbReference type="Proteomes" id="UP000220900">
    <property type="component" value="Unassembled WGS sequence"/>
</dbReference>
<feature type="region of interest" description="Disordered" evidence="1">
    <location>
        <begin position="1"/>
        <end position="26"/>
    </location>
</feature>
<dbReference type="AlphaFoldDB" id="A0A2A8LI61"/>
<comment type="caution">
    <text evidence="2">The sequence shown here is derived from an EMBL/GenBank/DDBJ whole genome shotgun (WGS) entry which is preliminary data.</text>
</comment>
<reference evidence="2 3" key="1">
    <citation type="submission" date="2017-09" db="EMBL/GenBank/DDBJ databases">
        <title>Large-scale bioinformatics analysis of Bacillus genomes uncovers conserved roles of natural products in bacterial physiology.</title>
        <authorList>
            <consortium name="Agbiome Team Llc"/>
            <person name="Bleich R.M."/>
            <person name="Grubbs K.J."/>
            <person name="Santa Maria K.C."/>
            <person name="Allen S.E."/>
            <person name="Farag S."/>
            <person name="Shank E.A."/>
            <person name="Bowers A."/>
        </authorList>
    </citation>
    <scope>NUCLEOTIDE SEQUENCE [LARGE SCALE GENOMIC DNA]</scope>
    <source>
        <strain evidence="2 3">AFS002368</strain>
    </source>
</reference>
<gene>
    <name evidence="2" type="ORF">CN491_24065</name>
</gene>
<evidence type="ECO:0000256" key="1">
    <source>
        <dbReference type="SAM" id="MobiDB-lite"/>
    </source>
</evidence>
<evidence type="ECO:0000313" key="2">
    <source>
        <dbReference type="EMBL" id="PES90533.1"/>
    </source>
</evidence>
<evidence type="ECO:0000313" key="3">
    <source>
        <dbReference type="Proteomes" id="UP000220900"/>
    </source>
</evidence>
<sequence>MSSANQAGPVGVTISRNNNPPGLDGANYGTAAGQEVVAFGFFQVVAGDTITLVNISGQSIAIGGDTGSNQPAARLSFFKIS</sequence>
<organism evidence="2 3">
    <name type="scientific">Bacillus cereus</name>
    <dbReference type="NCBI Taxonomy" id="1396"/>
    <lineage>
        <taxon>Bacteria</taxon>
        <taxon>Bacillati</taxon>
        <taxon>Bacillota</taxon>
        <taxon>Bacilli</taxon>
        <taxon>Bacillales</taxon>
        <taxon>Bacillaceae</taxon>
        <taxon>Bacillus</taxon>
        <taxon>Bacillus cereus group</taxon>
    </lineage>
</organism>
<proteinExistence type="predicted"/>